<dbReference type="Gene3D" id="3.30.200.20">
    <property type="entry name" value="Phosphorylase Kinase, domain 1"/>
    <property type="match status" value="1"/>
</dbReference>
<proteinExistence type="predicted"/>
<dbReference type="STRING" id="569365.A0A0D2AKL8"/>
<organism evidence="1 2">
    <name type="scientific">Cladophialophora immunda</name>
    <dbReference type="NCBI Taxonomy" id="569365"/>
    <lineage>
        <taxon>Eukaryota</taxon>
        <taxon>Fungi</taxon>
        <taxon>Dikarya</taxon>
        <taxon>Ascomycota</taxon>
        <taxon>Pezizomycotina</taxon>
        <taxon>Eurotiomycetes</taxon>
        <taxon>Chaetothyriomycetidae</taxon>
        <taxon>Chaetothyriales</taxon>
        <taxon>Herpotrichiellaceae</taxon>
        <taxon>Cladophialophora</taxon>
    </lineage>
</organism>
<dbReference type="EMBL" id="KN847044">
    <property type="protein sequence ID" value="KIW25497.1"/>
    <property type="molecule type" value="Genomic_DNA"/>
</dbReference>
<evidence type="ECO:0008006" key="3">
    <source>
        <dbReference type="Google" id="ProtNLM"/>
    </source>
</evidence>
<reference evidence="1 2" key="1">
    <citation type="submission" date="2015-01" db="EMBL/GenBank/DDBJ databases">
        <title>The Genome Sequence of Cladophialophora immunda CBS83496.</title>
        <authorList>
            <consortium name="The Broad Institute Genomics Platform"/>
            <person name="Cuomo C."/>
            <person name="de Hoog S."/>
            <person name="Gorbushina A."/>
            <person name="Stielow B."/>
            <person name="Teixiera M."/>
            <person name="Abouelleil A."/>
            <person name="Chapman S.B."/>
            <person name="Priest M."/>
            <person name="Young S.K."/>
            <person name="Wortman J."/>
            <person name="Nusbaum C."/>
            <person name="Birren B."/>
        </authorList>
    </citation>
    <scope>NUCLEOTIDE SEQUENCE [LARGE SCALE GENOMIC DNA]</scope>
    <source>
        <strain evidence="1 2">CBS 83496</strain>
    </source>
</reference>
<keyword evidence="2" id="KW-1185">Reference proteome</keyword>
<accession>A0A0D2AKL8</accession>
<dbReference type="HOGENOM" id="CLU_2291387_0_0_1"/>
<evidence type="ECO:0000313" key="1">
    <source>
        <dbReference type="EMBL" id="KIW25497.1"/>
    </source>
</evidence>
<dbReference type="VEuPathDB" id="FungiDB:PV07_08663"/>
<dbReference type="OrthoDB" id="10620065at2759"/>
<dbReference type="SUPFAM" id="SSF56112">
    <property type="entry name" value="Protein kinase-like (PK-like)"/>
    <property type="match status" value="1"/>
</dbReference>
<gene>
    <name evidence="1" type="ORF">PV07_08663</name>
</gene>
<sequence>MKKEIKSRPTLPLEFAESESIYLRKPGNESVVGAGTCGKVFKAIHIYTKDKVALKKIRMRYRGRLQEGEDVADSVAVKILSIFHWTINNQVVRTWHKGRPL</sequence>
<dbReference type="GeneID" id="27347857"/>
<name>A0A0D2AKL8_9EURO</name>
<protein>
    <recommendedName>
        <fullName evidence="3">Protein kinase domain-containing protein</fullName>
    </recommendedName>
</protein>
<dbReference type="InterPro" id="IPR011009">
    <property type="entry name" value="Kinase-like_dom_sf"/>
</dbReference>
<dbReference type="Proteomes" id="UP000054466">
    <property type="component" value="Unassembled WGS sequence"/>
</dbReference>
<dbReference type="AlphaFoldDB" id="A0A0D2AKL8"/>
<evidence type="ECO:0000313" key="2">
    <source>
        <dbReference type="Proteomes" id="UP000054466"/>
    </source>
</evidence>
<dbReference type="RefSeq" id="XP_016245713.1">
    <property type="nucleotide sequence ID" value="XM_016395857.1"/>
</dbReference>